<dbReference type="GO" id="GO:0120330">
    <property type="term" value="C:rixosome complex"/>
    <property type="evidence" value="ECO:0007669"/>
    <property type="project" value="TreeGrafter"/>
</dbReference>
<evidence type="ECO:0000256" key="1">
    <source>
        <dbReference type="ARBA" id="ARBA00022574"/>
    </source>
</evidence>
<dbReference type="GO" id="GO:0005656">
    <property type="term" value="C:nuclear pre-replicative complex"/>
    <property type="evidence" value="ECO:0007669"/>
    <property type="project" value="TreeGrafter"/>
</dbReference>
<dbReference type="PANTHER" id="PTHR18763">
    <property type="entry name" value="WD-REPEAT PROTEIN 18"/>
    <property type="match status" value="1"/>
</dbReference>
<dbReference type="PANTHER" id="PTHR18763:SF0">
    <property type="entry name" value="WD REPEAT-CONTAINING PROTEIN 18"/>
    <property type="match status" value="1"/>
</dbReference>
<dbReference type="InterPro" id="IPR019775">
    <property type="entry name" value="WD40_repeat_CS"/>
</dbReference>
<dbReference type="PRINTS" id="PR00320">
    <property type="entry name" value="GPROTEINBRPT"/>
</dbReference>
<dbReference type="KEGG" id="egu:105038140"/>
<dbReference type="PROSITE" id="PS50082">
    <property type="entry name" value="WD_REPEATS_2"/>
    <property type="match status" value="2"/>
</dbReference>
<feature type="repeat" description="WD" evidence="3">
    <location>
        <begin position="117"/>
        <end position="150"/>
    </location>
</feature>
<dbReference type="Proteomes" id="UP000504607">
    <property type="component" value="Chromosome 2"/>
</dbReference>
<dbReference type="Pfam" id="PF00400">
    <property type="entry name" value="WD40"/>
    <property type="match status" value="3"/>
</dbReference>
<evidence type="ECO:0000256" key="2">
    <source>
        <dbReference type="ARBA" id="ARBA00022737"/>
    </source>
</evidence>
<evidence type="ECO:0000313" key="5">
    <source>
        <dbReference type="RefSeq" id="XP_010912154.1"/>
    </source>
</evidence>
<dbReference type="Gene3D" id="2.130.10.10">
    <property type="entry name" value="YVTN repeat-like/Quinoprotein amine dehydrogenase"/>
    <property type="match status" value="2"/>
</dbReference>
<dbReference type="AlphaFoldDB" id="A0A6I9QRD6"/>
<sequence>MEVVIASSPVDCGIGCWDLRSGAEHLRYRSCASPPHGLLSVARRFLASSQVRDSPAAASAPIFFWSWDKPQVEVRSFPAEPIGPLVSNSEGTYIIGGGLSGTIYLWEIASGKLLNKWHAHYRSVTRLTLSDDESLLISGSEDGCVRVWSLLMMFDDMGKMSARNLYRYSFSEHALRVTDLVSGYGLCNSIAISSSEDRTCKIWSLSEGKLLRSITFPSIVNAVAMDQGEHAFYAGGRDGKIYIAALNAESNPNSIYGMFIIGSLYDHSLTFSPSKAITCLALSTDGVTLVSGSEDGTIRVWDTKSQHVTRILKHAKGPVNNVLIIRQPLRACPPALANAQASLTRKRLNLSLPPPLSKYVDSTDGEIETKAVNLLLPPWQDPEERKYCSSNMIKKQIKELQQQSSSGAAEMELERLRLECKRSIQMVQQWKKMHQDLQNLCVNELLDGVQLGDR</sequence>
<dbReference type="InterPro" id="IPR036322">
    <property type="entry name" value="WD40_repeat_dom_sf"/>
</dbReference>
<keyword evidence="2" id="KW-0677">Repeat</keyword>
<gene>
    <name evidence="5" type="primary">LOC105038140</name>
</gene>
<keyword evidence="4" id="KW-1185">Reference proteome</keyword>
<protein>
    <submittedName>
        <fullName evidence="5">Protein ROOT INITIATION DEFECTIVE 3 isoform X1</fullName>
    </submittedName>
</protein>
<dbReference type="SUPFAM" id="SSF50978">
    <property type="entry name" value="WD40 repeat-like"/>
    <property type="match status" value="1"/>
</dbReference>
<dbReference type="FunCoup" id="A0A6I9QRD6">
    <property type="interactions" value="1916"/>
</dbReference>
<dbReference type="PROSITE" id="PS50294">
    <property type="entry name" value="WD_REPEATS_REGION"/>
    <property type="match status" value="2"/>
</dbReference>
<dbReference type="FunFam" id="2.130.10.10:FF:000600">
    <property type="entry name" value="Protein ROOT INITIATION DEFECTIVE 3"/>
    <property type="match status" value="1"/>
</dbReference>
<keyword evidence="1 3" id="KW-0853">WD repeat</keyword>
<dbReference type="GO" id="GO:0006261">
    <property type="term" value="P:DNA-templated DNA replication"/>
    <property type="evidence" value="ECO:0007669"/>
    <property type="project" value="TreeGrafter"/>
</dbReference>
<dbReference type="InterPro" id="IPR001680">
    <property type="entry name" value="WD40_rpt"/>
</dbReference>
<dbReference type="OrthoDB" id="6252103at2759"/>
<dbReference type="InterPro" id="IPR020472">
    <property type="entry name" value="WD40_PAC1"/>
</dbReference>
<dbReference type="GO" id="GO:0006364">
    <property type="term" value="P:rRNA processing"/>
    <property type="evidence" value="ECO:0007669"/>
    <property type="project" value="TreeGrafter"/>
</dbReference>
<dbReference type="InterPro" id="IPR045227">
    <property type="entry name" value="WDR18/Ipi3/RID3"/>
</dbReference>
<dbReference type="RefSeq" id="XP_010912154.1">
    <property type="nucleotide sequence ID" value="XM_010913852.2"/>
</dbReference>
<proteinExistence type="predicted"/>
<dbReference type="InterPro" id="IPR015943">
    <property type="entry name" value="WD40/YVTN_repeat-like_dom_sf"/>
</dbReference>
<reference evidence="5" key="1">
    <citation type="submission" date="2025-08" db="UniProtKB">
        <authorList>
            <consortium name="RefSeq"/>
        </authorList>
    </citation>
    <scope>IDENTIFICATION</scope>
</reference>
<accession>A0A6I9QRD6</accession>
<name>A0A6I9QRD6_ELAGV</name>
<feature type="repeat" description="WD" evidence="3">
    <location>
        <begin position="270"/>
        <end position="311"/>
    </location>
</feature>
<evidence type="ECO:0000313" key="4">
    <source>
        <dbReference type="Proteomes" id="UP000504607"/>
    </source>
</evidence>
<evidence type="ECO:0000256" key="3">
    <source>
        <dbReference type="PROSITE-ProRule" id="PRU00221"/>
    </source>
</evidence>
<dbReference type="InParanoid" id="A0A6I9QRD6"/>
<dbReference type="GeneID" id="105038140"/>
<dbReference type="PROSITE" id="PS00678">
    <property type="entry name" value="WD_REPEATS_1"/>
    <property type="match status" value="1"/>
</dbReference>
<dbReference type="SMART" id="SM00320">
    <property type="entry name" value="WD40"/>
    <property type="match status" value="5"/>
</dbReference>
<organism evidence="4 5">
    <name type="scientific">Elaeis guineensis var. tenera</name>
    <name type="common">Oil palm</name>
    <dbReference type="NCBI Taxonomy" id="51953"/>
    <lineage>
        <taxon>Eukaryota</taxon>
        <taxon>Viridiplantae</taxon>
        <taxon>Streptophyta</taxon>
        <taxon>Embryophyta</taxon>
        <taxon>Tracheophyta</taxon>
        <taxon>Spermatophyta</taxon>
        <taxon>Magnoliopsida</taxon>
        <taxon>Liliopsida</taxon>
        <taxon>Arecaceae</taxon>
        <taxon>Arecoideae</taxon>
        <taxon>Cocoseae</taxon>
        <taxon>Elaeidinae</taxon>
        <taxon>Elaeis</taxon>
    </lineage>
</organism>